<reference evidence="2 3" key="1">
    <citation type="submission" date="2017-11" db="EMBL/GenBank/DDBJ databases">
        <title>Sequencing the genomes of 1000 actinobacteria strains.</title>
        <authorList>
            <person name="Klenk H.-P."/>
        </authorList>
    </citation>
    <scope>NUCLEOTIDE SEQUENCE [LARGE SCALE GENOMIC DNA]</scope>
    <source>
        <strain evidence="2 3">DSM 44104</strain>
    </source>
</reference>
<accession>A0AA44ZMC9</accession>
<comment type="caution">
    <text evidence="2">The sequence shown here is derived from an EMBL/GenBank/DDBJ whole genome shotgun (WGS) entry which is preliminary data.</text>
</comment>
<protein>
    <recommendedName>
        <fullName evidence="4">EVE domain-containing protein</fullName>
    </recommendedName>
</protein>
<name>A0AA44ZMC9_PSEA5</name>
<evidence type="ECO:0008006" key="4">
    <source>
        <dbReference type="Google" id="ProtNLM"/>
    </source>
</evidence>
<proteinExistence type="predicted"/>
<gene>
    <name evidence="2" type="ORF">ATL51_0368</name>
</gene>
<dbReference type="AlphaFoldDB" id="A0AA44ZMC9"/>
<feature type="region of interest" description="Disordered" evidence="1">
    <location>
        <begin position="10"/>
        <end position="30"/>
    </location>
</feature>
<organism evidence="2 3">
    <name type="scientific">Pseudonocardia alni</name>
    <name type="common">Amycolata alni</name>
    <dbReference type="NCBI Taxonomy" id="33907"/>
    <lineage>
        <taxon>Bacteria</taxon>
        <taxon>Bacillati</taxon>
        <taxon>Actinomycetota</taxon>
        <taxon>Actinomycetes</taxon>
        <taxon>Pseudonocardiales</taxon>
        <taxon>Pseudonocardiaceae</taxon>
        <taxon>Pseudonocardia</taxon>
    </lineage>
</organism>
<evidence type="ECO:0000256" key="1">
    <source>
        <dbReference type="SAM" id="MobiDB-lite"/>
    </source>
</evidence>
<evidence type="ECO:0000313" key="3">
    <source>
        <dbReference type="Proteomes" id="UP000232453"/>
    </source>
</evidence>
<sequence length="71" mass="7746">MTTRWHWITPAPGYQGGERPRSASLPAGEWCSEPSTRVGDLALLYSPGRESILGILSVRSEPRPLWSPVGA</sequence>
<dbReference type="Proteomes" id="UP000232453">
    <property type="component" value="Unassembled WGS sequence"/>
</dbReference>
<dbReference type="EMBL" id="PHUJ01000003">
    <property type="protein sequence ID" value="PKB28746.1"/>
    <property type="molecule type" value="Genomic_DNA"/>
</dbReference>
<evidence type="ECO:0000313" key="2">
    <source>
        <dbReference type="EMBL" id="PKB28746.1"/>
    </source>
</evidence>